<dbReference type="EMBL" id="MPUH01000804">
    <property type="protein sequence ID" value="OMJ73681.1"/>
    <property type="molecule type" value="Genomic_DNA"/>
</dbReference>
<feature type="region of interest" description="Disordered" evidence="2">
    <location>
        <begin position="1"/>
        <end position="27"/>
    </location>
</feature>
<proteinExistence type="predicted"/>
<reference evidence="3 4" key="1">
    <citation type="submission" date="2016-11" db="EMBL/GenBank/DDBJ databases">
        <title>The macronuclear genome of Stentor coeruleus: a giant cell with tiny introns.</title>
        <authorList>
            <person name="Slabodnick M."/>
            <person name="Ruby J.G."/>
            <person name="Reiff S.B."/>
            <person name="Swart E.C."/>
            <person name="Gosai S."/>
            <person name="Prabakaran S."/>
            <person name="Witkowska E."/>
            <person name="Larue G.E."/>
            <person name="Fisher S."/>
            <person name="Freeman R.M."/>
            <person name="Gunawardena J."/>
            <person name="Chu W."/>
            <person name="Stover N.A."/>
            <person name="Gregory B.D."/>
            <person name="Nowacki M."/>
            <person name="Derisi J."/>
            <person name="Roy S.W."/>
            <person name="Marshall W.F."/>
            <person name="Sood P."/>
        </authorList>
    </citation>
    <scope>NUCLEOTIDE SEQUENCE [LARGE SCALE GENOMIC DNA]</scope>
    <source>
        <strain evidence="3">WM001</strain>
    </source>
</reference>
<protein>
    <submittedName>
        <fullName evidence="3">Uncharacterized protein</fullName>
    </submittedName>
</protein>
<organism evidence="3 4">
    <name type="scientific">Stentor coeruleus</name>
    <dbReference type="NCBI Taxonomy" id="5963"/>
    <lineage>
        <taxon>Eukaryota</taxon>
        <taxon>Sar</taxon>
        <taxon>Alveolata</taxon>
        <taxon>Ciliophora</taxon>
        <taxon>Postciliodesmatophora</taxon>
        <taxon>Heterotrichea</taxon>
        <taxon>Heterotrichida</taxon>
        <taxon>Stentoridae</taxon>
        <taxon>Stentor</taxon>
    </lineage>
</organism>
<feature type="coiled-coil region" evidence="1">
    <location>
        <begin position="353"/>
        <end position="418"/>
    </location>
</feature>
<evidence type="ECO:0000313" key="4">
    <source>
        <dbReference type="Proteomes" id="UP000187209"/>
    </source>
</evidence>
<feature type="coiled-coil region" evidence="1">
    <location>
        <begin position="212"/>
        <end position="282"/>
    </location>
</feature>
<evidence type="ECO:0000256" key="2">
    <source>
        <dbReference type="SAM" id="MobiDB-lite"/>
    </source>
</evidence>
<dbReference type="Proteomes" id="UP000187209">
    <property type="component" value="Unassembled WGS sequence"/>
</dbReference>
<gene>
    <name evidence="3" type="ORF">SteCoe_27588</name>
</gene>
<accession>A0A1R2BA58</accession>
<name>A0A1R2BA58_9CILI</name>
<keyword evidence="4" id="KW-1185">Reference proteome</keyword>
<sequence length="576" mass="67264">MDPNNPSVYSNTKLKKLRKDMGQSKKQNPLVLPHLRESNINSNATKHSEILDDIKISLDPNKKLRLHGLGPISPNSDGYFTPRSPILDWPKTLKSDKNMLSQQAKIKKGVFLYHKLENILENLDSLNLNPQEKDLIKIHFPILDLQEKLNKLTGKNEKYDTFPNNTEAKSIIFDEKYDFIKEHKTELGFYKNLDYVKETSDEQIIPVIIDDKDSIKNDIEGWKEKYMKLEDVYYNDTNDLKKIIEGLKMKNEVLKEGREKALEKIEIINAKYENCMKVMEEKDKMYKKEIAGIEGRLNDTLEDLCDKKYELTQTIECVNRNNKIKKEHEAMICELQDNIKRMNDVNCMYITEMTSLKSALENCQKDLKAEKKKSSTLESLTKDLSGAKSCILSLEESKKSLKAQLDFITINYKTLQESFLKYQERVSENEKTFKTTIENLKTSTSPQNHSFPLLTPQDLIKIRRNSTIVSNTHDLIPQNTIKNLMNKTALQEQQLIFYQQELEKSSKDQVHNRKLIEEKNLIITHMEKQILNNKFDLEDEIKKNVLKEIEIFLKKYKKMNKYSNGIFIGKGVFLED</sequence>
<feature type="compositionally biased region" description="Polar residues" evidence="2">
    <location>
        <begin position="1"/>
        <end position="12"/>
    </location>
</feature>
<dbReference type="AlphaFoldDB" id="A0A1R2BA58"/>
<keyword evidence="1" id="KW-0175">Coiled coil</keyword>
<comment type="caution">
    <text evidence="3">The sequence shown here is derived from an EMBL/GenBank/DDBJ whole genome shotgun (WGS) entry which is preliminary data.</text>
</comment>
<evidence type="ECO:0000256" key="1">
    <source>
        <dbReference type="SAM" id="Coils"/>
    </source>
</evidence>
<evidence type="ECO:0000313" key="3">
    <source>
        <dbReference type="EMBL" id="OMJ73681.1"/>
    </source>
</evidence>